<dbReference type="OrthoDB" id="6359816at2759"/>
<accession>A0A6A6DN87</accession>
<evidence type="ECO:0000259" key="1">
    <source>
        <dbReference type="PROSITE" id="PS50097"/>
    </source>
</evidence>
<name>A0A6A6DN87_9PEZI</name>
<organism evidence="2 3">
    <name type="scientific">Zopfia rhizophila CBS 207.26</name>
    <dbReference type="NCBI Taxonomy" id="1314779"/>
    <lineage>
        <taxon>Eukaryota</taxon>
        <taxon>Fungi</taxon>
        <taxon>Dikarya</taxon>
        <taxon>Ascomycota</taxon>
        <taxon>Pezizomycotina</taxon>
        <taxon>Dothideomycetes</taxon>
        <taxon>Dothideomycetes incertae sedis</taxon>
        <taxon>Zopfiaceae</taxon>
        <taxon>Zopfia</taxon>
    </lineage>
</organism>
<dbReference type="PANTHER" id="PTHR47843">
    <property type="entry name" value="BTB DOMAIN-CONTAINING PROTEIN-RELATED"/>
    <property type="match status" value="1"/>
</dbReference>
<dbReference type="SUPFAM" id="SSF54695">
    <property type="entry name" value="POZ domain"/>
    <property type="match status" value="1"/>
</dbReference>
<keyword evidence="3" id="KW-1185">Reference proteome</keyword>
<dbReference type="EMBL" id="ML994655">
    <property type="protein sequence ID" value="KAF2181007.1"/>
    <property type="molecule type" value="Genomic_DNA"/>
</dbReference>
<dbReference type="InterPro" id="IPR011333">
    <property type="entry name" value="SKP1/BTB/POZ_sf"/>
</dbReference>
<proteinExistence type="predicted"/>
<dbReference type="CDD" id="cd18186">
    <property type="entry name" value="BTB_POZ_ZBTB_KLHL-like"/>
    <property type="match status" value="1"/>
</dbReference>
<dbReference type="PANTHER" id="PTHR47843:SF5">
    <property type="entry name" value="BTB_POZ DOMAIN PROTEIN"/>
    <property type="match status" value="1"/>
</dbReference>
<dbReference type="PROSITE" id="PS50097">
    <property type="entry name" value="BTB"/>
    <property type="match status" value="1"/>
</dbReference>
<sequence length="132" mass="15244">ANDERLWSSTQLSNLIVTCGTQTWNVHRAIVCARSRWFEKACCGEFEESHSRNISIKGQEPHAIERMLKFMYILGTYPFLDCNISGGDSFSFNIEVYELADYFDVPSLRTLAMKKFSSSARNLWQRLGDYLI</sequence>
<feature type="non-terminal residue" evidence="2">
    <location>
        <position position="1"/>
    </location>
</feature>
<evidence type="ECO:0000313" key="2">
    <source>
        <dbReference type="EMBL" id="KAF2181007.1"/>
    </source>
</evidence>
<dbReference type="Pfam" id="PF00651">
    <property type="entry name" value="BTB"/>
    <property type="match status" value="1"/>
</dbReference>
<dbReference type="Proteomes" id="UP000800200">
    <property type="component" value="Unassembled WGS sequence"/>
</dbReference>
<dbReference type="InterPro" id="IPR000210">
    <property type="entry name" value="BTB/POZ_dom"/>
</dbReference>
<dbReference type="Gene3D" id="3.30.710.10">
    <property type="entry name" value="Potassium Channel Kv1.1, Chain A"/>
    <property type="match status" value="1"/>
</dbReference>
<evidence type="ECO:0000313" key="3">
    <source>
        <dbReference type="Proteomes" id="UP000800200"/>
    </source>
</evidence>
<feature type="domain" description="BTB" evidence="1">
    <location>
        <begin position="13"/>
        <end position="72"/>
    </location>
</feature>
<gene>
    <name evidence="2" type="ORF">K469DRAFT_455004</name>
</gene>
<feature type="non-terminal residue" evidence="2">
    <location>
        <position position="132"/>
    </location>
</feature>
<reference evidence="2" key="1">
    <citation type="journal article" date="2020" name="Stud. Mycol.">
        <title>101 Dothideomycetes genomes: a test case for predicting lifestyles and emergence of pathogens.</title>
        <authorList>
            <person name="Haridas S."/>
            <person name="Albert R."/>
            <person name="Binder M."/>
            <person name="Bloem J."/>
            <person name="Labutti K."/>
            <person name="Salamov A."/>
            <person name="Andreopoulos B."/>
            <person name="Baker S."/>
            <person name="Barry K."/>
            <person name="Bills G."/>
            <person name="Bluhm B."/>
            <person name="Cannon C."/>
            <person name="Castanera R."/>
            <person name="Culley D."/>
            <person name="Daum C."/>
            <person name="Ezra D."/>
            <person name="Gonzalez J."/>
            <person name="Henrissat B."/>
            <person name="Kuo A."/>
            <person name="Liang C."/>
            <person name="Lipzen A."/>
            <person name="Lutzoni F."/>
            <person name="Magnuson J."/>
            <person name="Mondo S."/>
            <person name="Nolan M."/>
            <person name="Ohm R."/>
            <person name="Pangilinan J."/>
            <person name="Park H.-J."/>
            <person name="Ramirez L."/>
            <person name="Alfaro M."/>
            <person name="Sun H."/>
            <person name="Tritt A."/>
            <person name="Yoshinaga Y."/>
            <person name="Zwiers L.-H."/>
            <person name="Turgeon B."/>
            <person name="Goodwin S."/>
            <person name="Spatafora J."/>
            <person name="Crous P."/>
            <person name="Grigoriev I."/>
        </authorList>
    </citation>
    <scope>NUCLEOTIDE SEQUENCE</scope>
    <source>
        <strain evidence="2">CBS 207.26</strain>
    </source>
</reference>
<dbReference type="AlphaFoldDB" id="A0A6A6DN87"/>
<protein>
    <recommendedName>
        <fullName evidence="1">BTB domain-containing protein</fullName>
    </recommendedName>
</protein>